<dbReference type="AlphaFoldDB" id="A0A9W8GRM9"/>
<dbReference type="OrthoDB" id="5592807at2759"/>
<protein>
    <submittedName>
        <fullName evidence="1">Uncharacterized protein</fullName>
    </submittedName>
</protein>
<accession>A0A9W8GRM9</accession>
<organism evidence="1 2">
    <name type="scientific">Coemansia pectinata</name>
    <dbReference type="NCBI Taxonomy" id="1052879"/>
    <lineage>
        <taxon>Eukaryota</taxon>
        <taxon>Fungi</taxon>
        <taxon>Fungi incertae sedis</taxon>
        <taxon>Zoopagomycota</taxon>
        <taxon>Kickxellomycotina</taxon>
        <taxon>Kickxellomycetes</taxon>
        <taxon>Kickxellales</taxon>
        <taxon>Kickxellaceae</taxon>
        <taxon>Coemansia</taxon>
    </lineage>
</organism>
<gene>
    <name evidence="1" type="ORF">GGI19_004475</name>
</gene>
<evidence type="ECO:0000313" key="2">
    <source>
        <dbReference type="Proteomes" id="UP001140011"/>
    </source>
</evidence>
<evidence type="ECO:0000313" key="1">
    <source>
        <dbReference type="EMBL" id="KAJ2751452.1"/>
    </source>
</evidence>
<reference evidence="1" key="1">
    <citation type="submission" date="2022-07" db="EMBL/GenBank/DDBJ databases">
        <title>Phylogenomic reconstructions and comparative analyses of Kickxellomycotina fungi.</title>
        <authorList>
            <person name="Reynolds N.K."/>
            <person name="Stajich J.E."/>
            <person name="Barry K."/>
            <person name="Grigoriev I.V."/>
            <person name="Crous P."/>
            <person name="Smith M.E."/>
        </authorList>
    </citation>
    <scope>NUCLEOTIDE SEQUENCE</scope>
    <source>
        <strain evidence="1">BCRC 34297</strain>
    </source>
</reference>
<dbReference type="EMBL" id="JANBUH010000399">
    <property type="protein sequence ID" value="KAJ2751452.1"/>
    <property type="molecule type" value="Genomic_DNA"/>
</dbReference>
<proteinExistence type="predicted"/>
<sequence>MTQLNSLDTDISIDMDKYNMSKASRQLLWVSECWRVAALKIVCDNCEIDFESSPKGFGVRYPALPPNFDFAQYHMEKVVKRVVVHAPS</sequence>
<dbReference type="Proteomes" id="UP001140011">
    <property type="component" value="Unassembled WGS sequence"/>
</dbReference>
<keyword evidence="2" id="KW-1185">Reference proteome</keyword>
<comment type="caution">
    <text evidence="1">The sequence shown here is derived from an EMBL/GenBank/DDBJ whole genome shotgun (WGS) entry which is preliminary data.</text>
</comment>
<name>A0A9W8GRM9_9FUNG</name>